<evidence type="ECO:0000256" key="3">
    <source>
        <dbReference type="SAM" id="MobiDB-lite"/>
    </source>
</evidence>
<dbReference type="InterPro" id="IPR027417">
    <property type="entry name" value="P-loop_NTPase"/>
</dbReference>
<dbReference type="SUPFAM" id="SSF52540">
    <property type="entry name" value="P-loop containing nucleoside triphosphate hydrolases"/>
    <property type="match status" value="1"/>
</dbReference>
<dbReference type="GO" id="GO:0005524">
    <property type="term" value="F:ATP binding"/>
    <property type="evidence" value="ECO:0007669"/>
    <property type="project" value="UniProtKB-KW"/>
</dbReference>
<dbReference type="AlphaFoldDB" id="A0A419ESV1"/>
<name>A0A419ESV1_9BACT</name>
<feature type="domain" description="ABC transporter" evidence="4">
    <location>
        <begin position="54"/>
        <end position="288"/>
    </location>
</feature>
<reference evidence="5 6" key="1">
    <citation type="journal article" date="2017" name="ISME J.">
        <title>Energy and carbon metabolisms in a deep terrestrial subsurface fluid microbial community.</title>
        <authorList>
            <person name="Momper L."/>
            <person name="Jungbluth S.P."/>
            <person name="Lee M.D."/>
            <person name="Amend J.P."/>
        </authorList>
    </citation>
    <scope>NUCLEOTIDE SEQUENCE [LARGE SCALE GENOMIC DNA]</scope>
    <source>
        <strain evidence="5">SURF_17</strain>
    </source>
</reference>
<feature type="region of interest" description="Disordered" evidence="3">
    <location>
        <begin position="270"/>
        <end position="293"/>
    </location>
</feature>
<sequence>MRACPGAGYQGRRARQIRSVGRARRVDGRIWPHCERHSRGRPGGRDEEGDRKVIITLDLCLRHGSHEILDGLNLHIEKGEFVFICGQAGSGKTSLLRTLVLERMPAAGRIIVDGRDITEITGRSIAEYRRGLGIVFQDDFLLPRHSLVENIALALEIAGWRSSDARGEALVYLRDVGLSNKADLFPRQVSENEKQMVKICRAVARRPKIVLADEPYEGLDWQSIQKVADLFRNANLRGSTAVIATHHVEFAQLAGKRSIMLDQPSFKRMAKASGSESRPRTADELAGRLHSGS</sequence>
<organism evidence="5 6">
    <name type="scientific">Candidatus Abyssobacteria bacterium SURF_17</name>
    <dbReference type="NCBI Taxonomy" id="2093361"/>
    <lineage>
        <taxon>Bacteria</taxon>
        <taxon>Pseudomonadati</taxon>
        <taxon>Candidatus Hydrogenedentota</taxon>
        <taxon>Candidatus Abyssobacteria</taxon>
    </lineage>
</organism>
<evidence type="ECO:0000313" key="6">
    <source>
        <dbReference type="Proteomes" id="UP000285961"/>
    </source>
</evidence>
<evidence type="ECO:0000256" key="1">
    <source>
        <dbReference type="ARBA" id="ARBA00022741"/>
    </source>
</evidence>
<dbReference type="Proteomes" id="UP000285961">
    <property type="component" value="Unassembled WGS sequence"/>
</dbReference>
<dbReference type="Pfam" id="PF00005">
    <property type="entry name" value="ABC_tran"/>
    <property type="match status" value="1"/>
</dbReference>
<keyword evidence="1" id="KW-0547">Nucleotide-binding</keyword>
<dbReference type="GO" id="GO:0005886">
    <property type="term" value="C:plasma membrane"/>
    <property type="evidence" value="ECO:0007669"/>
    <property type="project" value="TreeGrafter"/>
</dbReference>
<dbReference type="SMART" id="SM00382">
    <property type="entry name" value="AAA"/>
    <property type="match status" value="1"/>
</dbReference>
<dbReference type="GO" id="GO:0022857">
    <property type="term" value="F:transmembrane transporter activity"/>
    <property type="evidence" value="ECO:0007669"/>
    <property type="project" value="TreeGrafter"/>
</dbReference>
<dbReference type="Gene3D" id="3.40.50.300">
    <property type="entry name" value="P-loop containing nucleotide triphosphate hydrolases"/>
    <property type="match status" value="1"/>
</dbReference>
<dbReference type="InterPro" id="IPR003593">
    <property type="entry name" value="AAA+_ATPase"/>
</dbReference>
<evidence type="ECO:0000256" key="2">
    <source>
        <dbReference type="ARBA" id="ARBA00022840"/>
    </source>
</evidence>
<feature type="compositionally biased region" description="Basic and acidic residues" evidence="3">
    <location>
        <begin position="277"/>
        <end position="287"/>
    </location>
</feature>
<evidence type="ECO:0000259" key="4">
    <source>
        <dbReference type="PROSITE" id="PS50893"/>
    </source>
</evidence>
<dbReference type="PROSITE" id="PS50893">
    <property type="entry name" value="ABC_TRANSPORTER_2"/>
    <property type="match status" value="1"/>
</dbReference>
<evidence type="ECO:0000313" key="5">
    <source>
        <dbReference type="EMBL" id="RJP66753.1"/>
    </source>
</evidence>
<dbReference type="EMBL" id="QZKI01000111">
    <property type="protein sequence ID" value="RJP66753.1"/>
    <property type="molecule type" value="Genomic_DNA"/>
</dbReference>
<dbReference type="PANTHER" id="PTHR24220">
    <property type="entry name" value="IMPORT ATP-BINDING PROTEIN"/>
    <property type="match status" value="1"/>
</dbReference>
<protein>
    <submittedName>
        <fullName evidence="5">ATP-binding cassette domain-containing protein</fullName>
    </submittedName>
</protein>
<dbReference type="GO" id="GO:0016887">
    <property type="term" value="F:ATP hydrolysis activity"/>
    <property type="evidence" value="ECO:0007669"/>
    <property type="project" value="InterPro"/>
</dbReference>
<comment type="caution">
    <text evidence="5">The sequence shown here is derived from an EMBL/GenBank/DDBJ whole genome shotgun (WGS) entry which is preliminary data.</text>
</comment>
<keyword evidence="2 5" id="KW-0067">ATP-binding</keyword>
<gene>
    <name evidence="5" type="ORF">C4532_15480</name>
</gene>
<dbReference type="InterPro" id="IPR015854">
    <property type="entry name" value="ABC_transpr_LolD-like"/>
</dbReference>
<dbReference type="PANTHER" id="PTHR24220:SF470">
    <property type="entry name" value="CELL DIVISION ATP-BINDING PROTEIN FTSE"/>
    <property type="match status" value="1"/>
</dbReference>
<accession>A0A419ESV1</accession>
<proteinExistence type="predicted"/>
<dbReference type="InterPro" id="IPR003439">
    <property type="entry name" value="ABC_transporter-like_ATP-bd"/>
</dbReference>